<dbReference type="PROSITE" id="PS50119">
    <property type="entry name" value="ZF_BBOX"/>
    <property type="match status" value="1"/>
</dbReference>
<proteinExistence type="predicted"/>
<evidence type="ECO:0000256" key="3">
    <source>
        <dbReference type="ARBA" id="ARBA00022833"/>
    </source>
</evidence>
<evidence type="ECO:0000259" key="4">
    <source>
        <dbReference type="PROSITE" id="PS50081"/>
    </source>
</evidence>
<comment type="caution">
    <text evidence="7">The sequence shown here is derived from an EMBL/GenBank/DDBJ whole genome shotgun (WGS) entry which is preliminary data.</text>
</comment>
<evidence type="ECO:0000259" key="5">
    <source>
        <dbReference type="PROSITE" id="PS50119"/>
    </source>
</evidence>
<evidence type="ECO:0008006" key="9">
    <source>
        <dbReference type="Google" id="ProtNLM"/>
    </source>
</evidence>
<accession>A0A1F7RRV3</accession>
<keyword evidence="3" id="KW-0862">Zinc</keyword>
<dbReference type="Proteomes" id="UP000179266">
    <property type="component" value="Unassembled WGS sequence"/>
</dbReference>
<feature type="domain" description="Phorbol-ester/DAG-type" evidence="4">
    <location>
        <begin position="89"/>
        <end position="136"/>
    </location>
</feature>
<evidence type="ECO:0000259" key="6">
    <source>
        <dbReference type="PROSITE" id="PS50178"/>
    </source>
</evidence>
<protein>
    <recommendedName>
        <fullName evidence="9">B box-type domain-containing protein</fullName>
    </recommendedName>
</protein>
<dbReference type="InterPro" id="IPR000315">
    <property type="entry name" value="Znf_B-box"/>
</dbReference>
<evidence type="ECO:0000313" key="8">
    <source>
        <dbReference type="Proteomes" id="UP000179266"/>
    </source>
</evidence>
<keyword evidence="2" id="KW-0863">Zinc-finger</keyword>
<dbReference type="PROSITE" id="PS50178">
    <property type="entry name" value="ZF_FYVE"/>
    <property type="match status" value="1"/>
</dbReference>
<feature type="domain" description="B box-type" evidence="5">
    <location>
        <begin position="12"/>
        <end position="55"/>
    </location>
</feature>
<dbReference type="GO" id="GO:0008270">
    <property type="term" value="F:zinc ion binding"/>
    <property type="evidence" value="ECO:0007669"/>
    <property type="project" value="UniProtKB-KW"/>
</dbReference>
<evidence type="ECO:0000313" key="7">
    <source>
        <dbReference type="EMBL" id="OGL43848.1"/>
    </source>
</evidence>
<dbReference type="PROSITE" id="PS50081">
    <property type="entry name" value="ZF_DAG_PE_2"/>
    <property type="match status" value="1"/>
</dbReference>
<evidence type="ECO:0000256" key="2">
    <source>
        <dbReference type="ARBA" id="ARBA00022771"/>
    </source>
</evidence>
<gene>
    <name evidence="7" type="ORF">A2161_19040</name>
</gene>
<organism evidence="7 8">
    <name type="scientific">Candidatus Schekmanbacteria bacterium RBG_13_48_7</name>
    <dbReference type="NCBI Taxonomy" id="1817878"/>
    <lineage>
        <taxon>Bacteria</taxon>
        <taxon>Candidatus Schekmaniibacteriota</taxon>
    </lineage>
</organism>
<name>A0A1F7RRV3_9BACT</name>
<feature type="domain" description="FYVE-type" evidence="6">
    <location>
        <begin position="51"/>
        <end position="125"/>
    </location>
</feature>
<dbReference type="AlphaFoldDB" id="A0A1F7RRV3"/>
<dbReference type="SUPFAM" id="SSF57903">
    <property type="entry name" value="FYVE/PHD zinc finger"/>
    <property type="match status" value="1"/>
</dbReference>
<dbReference type="InterPro" id="IPR002219">
    <property type="entry name" value="PKC_DAG/PE"/>
</dbReference>
<dbReference type="InterPro" id="IPR011011">
    <property type="entry name" value="Znf_FYVE_PHD"/>
</dbReference>
<evidence type="ECO:0000256" key="1">
    <source>
        <dbReference type="ARBA" id="ARBA00022723"/>
    </source>
</evidence>
<keyword evidence="1" id="KW-0479">Metal-binding</keyword>
<dbReference type="InterPro" id="IPR017455">
    <property type="entry name" value="Znf_FYVE-rel"/>
</dbReference>
<dbReference type="EMBL" id="MGDD01000252">
    <property type="protein sequence ID" value="OGL43848.1"/>
    <property type="molecule type" value="Genomic_DNA"/>
</dbReference>
<sequence>MTENVYRFTCSFCGEKRIGKTSIGGYCADCGKQICYQCWQINKHHNCAEHTPETVCCYVCNRRFNPCDERISYCKVCGKTMCSRCYSINHEYCPDHQPKQCAQCKRIINHTESVEHCRTCNDILCESCFNKELPFCKLHLPPICGSCGKYMYDNLVSKGTCVICKKQICADCWDEDQERCSNHAVIECGLCGKLVDKSVEYVDNCSVQNCKSQICKICAVENDLKYCRIHLPNYENIVDRSEMINLLRLYFNTVYNQFNIIKGDILLSDNKKYKIKDITKNYNSYNRLFLESINIDRYKYPSIHDSDVEILLRNDSYSFPDNSNPTVRVLLYPVLRVHRYFSPGFDREPISLDELASVLKKEINKAPRKIFNFLCFISPVGFSETAIDETKNGKLYRDETSEYCLVDISKNVVYFRNHSISDKLHLILRGLSKDELIDECIRYINERFNSNIRTRLSAMEIADETSIEVDIVKLAFLRIEKEQEKFEICKGEGTDLILSI</sequence>
<reference evidence="7 8" key="1">
    <citation type="journal article" date="2016" name="Nat. Commun.">
        <title>Thousands of microbial genomes shed light on interconnected biogeochemical processes in an aquifer system.</title>
        <authorList>
            <person name="Anantharaman K."/>
            <person name="Brown C.T."/>
            <person name="Hug L.A."/>
            <person name="Sharon I."/>
            <person name="Castelle C.J."/>
            <person name="Probst A.J."/>
            <person name="Thomas B.C."/>
            <person name="Singh A."/>
            <person name="Wilkins M.J."/>
            <person name="Karaoz U."/>
            <person name="Brodie E.L."/>
            <person name="Williams K.H."/>
            <person name="Hubbard S.S."/>
            <person name="Banfield J.F."/>
        </authorList>
    </citation>
    <scope>NUCLEOTIDE SEQUENCE [LARGE SCALE GENOMIC DNA]</scope>
</reference>